<dbReference type="PANTHER" id="PTHR30543">
    <property type="entry name" value="CHROMATE REDUCTASE"/>
    <property type="match status" value="1"/>
</dbReference>
<dbReference type="GO" id="GO:0016491">
    <property type="term" value="F:oxidoreductase activity"/>
    <property type="evidence" value="ECO:0007669"/>
    <property type="project" value="InterPro"/>
</dbReference>
<dbReference type="EMBL" id="NHON01000016">
    <property type="protein sequence ID" value="OWJ67049.1"/>
    <property type="molecule type" value="Genomic_DNA"/>
</dbReference>
<dbReference type="OrthoDB" id="9812295at2"/>
<evidence type="ECO:0000313" key="3">
    <source>
        <dbReference type="Proteomes" id="UP000196655"/>
    </source>
</evidence>
<name>A0A211ZP80_9PROT</name>
<dbReference type="GO" id="GO:0005829">
    <property type="term" value="C:cytosol"/>
    <property type="evidence" value="ECO:0007669"/>
    <property type="project" value="TreeGrafter"/>
</dbReference>
<dbReference type="InterPro" id="IPR050712">
    <property type="entry name" value="NAD(P)H-dep_reductase"/>
</dbReference>
<proteinExistence type="predicted"/>
<dbReference type="Proteomes" id="UP000196655">
    <property type="component" value="Unassembled WGS sequence"/>
</dbReference>
<organism evidence="2 3">
    <name type="scientific">Inquilinus limosus</name>
    <dbReference type="NCBI Taxonomy" id="171674"/>
    <lineage>
        <taxon>Bacteria</taxon>
        <taxon>Pseudomonadati</taxon>
        <taxon>Pseudomonadota</taxon>
        <taxon>Alphaproteobacteria</taxon>
        <taxon>Rhodospirillales</taxon>
        <taxon>Rhodospirillaceae</taxon>
        <taxon>Inquilinus</taxon>
    </lineage>
</organism>
<dbReference type="Pfam" id="PF03358">
    <property type="entry name" value="FMN_red"/>
    <property type="match status" value="1"/>
</dbReference>
<dbReference type="InterPro" id="IPR029039">
    <property type="entry name" value="Flavoprotein-like_sf"/>
</dbReference>
<accession>A0A211ZP80</accession>
<dbReference type="SUPFAM" id="SSF52218">
    <property type="entry name" value="Flavoproteins"/>
    <property type="match status" value="1"/>
</dbReference>
<evidence type="ECO:0000313" key="2">
    <source>
        <dbReference type="EMBL" id="OWJ67049.1"/>
    </source>
</evidence>
<evidence type="ECO:0000259" key="1">
    <source>
        <dbReference type="Pfam" id="PF03358"/>
    </source>
</evidence>
<comment type="caution">
    <text evidence="2">The sequence shown here is derived from an EMBL/GenBank/DDBJ whole genome shotgun (WGS) entry which is preliminary data.</text>
</comment>
<sequence>MIRLGIVIGSTRPGRRAPVVARWVAEAAGRHAAAGSGEASVGIIDIADHALPLLDEPVPAIRGDYRHPHTQAWAAAIDACDGFVFVTPEYNHSFPAALKNAVDFLYREWNDKAAGFVGYGALGAARAVEQLRPVLAEVKIATVRTQVLLSKYTDRALFTDPEAWSPSAEQEAALATMIGETVAWSRALRTVRAAAAA</sequence>
<feature type="domain" description="NADPH-dependent FMN reductase-like" evidence="1">
    <location>
        <begin position="3"/>
        <end position="153"/>
    </location>
</feature>
<keyword evidence="3" id="KW-1185">Reference proteome</keyword>
<protein>
    <submittedName>
        <fullName evidence="2">NADPH-dependent FMN reductase</fullName>
    </submittedName>
</protein>
<dbReference type="AlphaFoldDB" id="A0A211ZP80"/>
<dbReference type="PANTHER" id="PTHR30543:SF21">
    <property type="entry name" value="NAD(P)H-DEPENDENT FMN REDUCTASE LOT6"/>
    <property type="match status" value="1"/>
</dbReference>
<dbReference type="Gene3D" id="3.40.50.360">
    <property type="match status" value="1"/>
</dbReference>
<dbReference type="InterPro" id="IPR005025">
    <property type="entry name" value="FMN_Rdtase-like_dom"/>
</dbReference>
<dbReference type="GO" id="GO:0010181">
    <property type="term" value="F:FMN binding"/>
    <property type="evidence" value="ECO:0007669"/>
    <property type="project" value="TreeGrafter"/>
</dbReference>
<gene>
    <name evidence="2" type="ORF">BWR60_10945</name>
</gene>
<dbReference type="RefSeq" id="WP_088151058.1">
    <property type="nucleotide sequence ID" value="NZ_NHON01000016.1"/>
</dbReference>
<reference evidence="3" key="1">
    <citation type="submission" date="2017-05" db="EMBL/GenBank/DDBJ databases">
        <authorList>
            <person name="Macchi M."/>
            <person name="Festa S."/>
            <person name="Coppotelli B.M."/>
            <person name="Morelli I.S."/>
        </authorList>
    </citation>
    <scope>NUCLEOTIDE SEQUENCE [LARGE SCALE GENOMIC DNA]</scope>
    <source>
        <strain evidence="3">I</strain>
    </source>
</reference>